<dbReference type="Pfam" id="PF04445">
    <property type="entry name" value="SAM_MT"/>
    <property type="match status" value="1"/>
</dbReference>
<protein>
    <recommendedName>
        <fullName evidence="1">Ribosomal RNA small subunit methyltransferase J</fullName>
        <ecNumber evidence="1">2.1.1.242</ecNumber>
    </recommendedName>
    <alternativeName>
        <fullName evidence="1">16S rRNA m2G1516 methyltransferase</fullName>
    </alternativeName>
    <alternativeName>
        <fullName evidence="1">rRNA (guanine-N(2)-)-methyltransferase</fullName>
    </alternativeName>
</protein>
<keyword evidence="1" id="KW-0949">S-adenosyl-L-methionine</keyword>
<dbReference type="Gene3D" id="3.40.50.150">
    <property type="entry name" value="Vaccinia Virus protein VP39"/>
    <property type="match status" value="1"/>
</dbReference>
<keyword evidence="1" id="KW-0808">Transferase</keyword>
<name>A0A8J3E9M2_9GAMM</name>
<proteinExistence type="inferred from homology"/>
<keyword evidence="1 2" id="KW-0489">Methyltransferase</keyword>
<dbReference type="PANTHER" id="PTHR36112">
    <property type="entry name" value="RIBOSOMAL RNA SMALL SUBUNIT METHYLTRANSFERASE J"/>
    <property type="match status" value="1"/>
</dbReference>
<dbReference type="RefSeq" id="WP_117003026.1">
    <property type="nucleotide sequence ID" value="NZ_BMJS01000020.1"/>
</dbReference>
<comment type="function">
    <text evidence="1">Specifically methylates the guanosine in position 1516 of 16S rRNA.</text>
</comment>
<gene>
    <name evidence="1 2" type="primary">rsmJ</name>
    <name evidence="2" type="ORF">GCM10010995_17510</name>
</gene>
<sequence>MQSINYLISHNTTISPDLEMLKSISINRLSSIPKQLFYLEYENDVLTLKHSDSTLTLCVDFNSHDIQNRIKPNTAKLDLIKAIEGKSKDKLSILDMTAGLGQDSFSLAARGHTIDAIEQNPYVFLLLQDGLRRAKEKSNLAVIADRISLYFANSIRLDHVHQMAKYNVIYLDPMFPERTKSAKVKKNMQLLHDLVGIDEQSNKLLFQQAKALSPKKIVVKRPRLGDFIDHQKPTSQVIGKSSRFDVYAYSIG</sequence>
<dbReference type="Proteomes" id="UP000636949">
    <property type="component" value="Unassembled WGS sequence"/>
</dbReference>
<dbReference type="PANTHER" id="PTHR36112:SF1">
    <property type="entry name" value="RIBOSOMAL RNA SMALL SUBUNIT METHYLTRANSFERASE J"/>
    <property type="match status" value="1"/>
</dbReference>
<dbReference type="GO" id="GO:0005737">
    <property type="term" value="C:cytoplasm"/>
    <property type="evidence" value="ECO:0007669"/>
    <property type="project" value="UniProtKB-SubCell"/>
</dbReference>
<dbReference type="InterPro" id="IPR007536">
    <property type="entry name" value="16SrRNA_methylTrfase_J"/>
</dbReference>
<keyword evidence="3" id="KW-1185">Reference proteome</keyword>
<evidence type="ECO:0000256" key="1">
    <source>
        <dbReference type="HAMAP-Rule" id="MF_01523"/>
    </source>
</evidence>
<dbReference type="OrthoDB" id="3191794at2"/>
<feature type="binding site" evidence="1">
    <location>
        <position position="172"/>
    </location>
    <ligand>
        <name>S-adenosyl-L-methionine</name>
        <dbReference type="ChEBI" id="CHEBI:59789"/>
    </ligand>
</feature>
<dbReference type="GO" id="GO:0008990">
    <property type="term" value="F:rRNA (guanine-N2-)-methyltransferase activity"/>
    <property type="evidence" value="ECO:0007669"/>
    <property type="project" value="UniProtKB-UniRule"/>
</dbReference>
<dbReference type="InterPro" id="IPR029063">
    <property type="entry name" value="SAM-dependent_MTases_sf"/>
</dbReference>
<dbReference type="AlphaFoldDB" id="A0A8J3E9M2"/>
<keyword evidence="1" id="KW-0963">Cytoplasm</keyword>
<comment type="caution">
    <text evidence="1">Lacks conserved residue(s) required for the propagation of feature annotation.</text>
</comment>
<comment type="caution">
    <text evidence="2">The sequence shown here is derived from an EMBL/GenBank/DDBJ whole genome shotgun (WGS) entry which is preliminary data.</text>
</comment>
<reference evidence="2" key="1">
    <citation type="journal article" date="2014" name="Int. J. Syst. Evol. Microbiol.">
        <title>Complete genome sequence of Corynebacterium casei LMG S-19264T (=DSM 44701T), isolated from a smear-ripened cheese.</title>
        <authorList>
            <consortium name="US DOE Joint Genome Institute (JGI-PGF)"/>
            <person name="Walter F."/>
            <person name="Albersmeier A."/>
            <person name="Kalinowski J."/>
            <person name="Ruckert C."/>
        </authorList>
    </citation>
    <scope>NUCLEOTIDE SEQUENCE</scope>
    <source>
        <strain evidence="2">CGMCC 1.15758</strain>
    </source>
</reference>
<dbReference type="EC" id="2.1.1.242" evidence="1"/>
<dbReference type="SUPFAM" id="SSF53335">
    <property type="entry name" value="S-adenosyl-L-methionine-dependent methyltransferases"/>
    <property type="match status" value="1"/>
</dbReference>
<accession>A0A8J3E9M2</accession>
<dbReference type="EMBL" id="BMJS01000020">
    <property type="protein sequence ID" value="GGG00651.1"/>
    <property type="molecule type" value="Genomic_DNA"/>
</dbReference>
<comment type="similarity">
    <text evidence="1">Belongs to the methyltransferase superfamily. RsmJ family.</text>
</comment>
<keyword evidence="1" id="KW-0698">rRNA processing</keyword>
<comment type="catalytic activity">
    <reaction evidence="1">
        <text>guanosine(1516) in 16S rRNA + S-adenosyl-L-methionine = N(2)-methylguanosine(1516) in 16S rRNA + S-adenosyl-L-homocysteine + H(+)</text>
        <dbReference type="Rhea" id="RHEA:43220"/>
        <dbReference type="Rhea" id="RHEA-COMP:10412"/>
        <dbReference type="Rhea" id="RHEA-COMP:10413"/>
        <dbReference type="ChEBI" id="CHEBI:15378"/>
        <dbReference type="ChEBI" id="CHEBI:57856"/>
        <dbReference type="ChEBI" id="CHEBI:59789"/>
        <dbReference type="ChEBI" id="CHEBI:74269"/>
        <dbReference type="ChEBI" id="CHEBI:74481"/>
        <dbReference type="EC" id="2.1.1.242"/>
    </reaction>
</comment>
<evidence type="ECO:0000313" key="3">
    <source>
        <dbReference type="Proteomes" id="UP000636949"/>
    </source>
</evidence>
<organism evidence="2 3">
    <name type="scientific">Cysteiniphilum litorale</name>
    <dbReference type="NCBI Taxonomy" id="2056700"/>
    <lineage>
        <taxon>Bacteria</taxon>
        <taxon>Pseudomonadati</taxon>
        <taxon>Pseudomonadota</taxon>
        <taxon>Gammaproteobacteria</taxon>
        <taxon>Thiotrichales</taxon>
        <taxon>Fastidiosibacteraceae</taxon>
        <taxon>Cysteiniphilum</taxon>
    </lineage>
</organism>
<evidence type="ECO:0000313" key="2">
    <source>
        <dbReference type="EMBL" id="GGG00651.1"/>
    </source>
</evidence>
<reference evidence="2" key="2">
    <citation type="submission" date="2020-09" db="EMBL/GenBank/DDBJ databases">
        <authorList>
            <person name="Sun Q."/>
            <person name="Zhou Y."/>
        </authorList>
    </citation>
    <scope>NUCLEOTIDE SEQUENCE</scope>
    <source>
        <strain evidence="2">CGMCC 1.15758</strain>
    </source>
</reference>
<comment type="subcellular location">
    <subcellularLocation>
        <location evidence="1">Cytoplasm</location>
    </subcellularLocation>
</comment>
<dbReference type="HAMAP" id="MF_01523">
    <property type="entry name" value="16SrRNA_methyltr_J"/>
    <property type="match status" value="1"/>
</dbReference>